<comment type="caution">
    <text evidence="3">The sequence shown here is derived from an EMBL/GenBank/DDBJ whole genome shotgun (WGS) entry which is preliminary data.</text>
</comment>
<dbReference type="Gene3D" id="3.40.50.10330">
    <property type="entry name" value="Probable inorganic polyphosphate/atp-NAD kinase, domain 1"/>
    <property type="match status" value="1"/>
</dbReference>
<feature type="domain" description="DAGKc" evidence="2">
    <location>
        <begin position="146"/>
        <end position="293"/>
    </location>
</feature>
<evidence type="ECO:0000313" key="4">
    <source>
        <dbReference type="Proteomes" id="UP001176940"/>
    </source>
</evidence>
<sequence length="716" mass="79717">MSNDYKQSSETLLHGEFGVYPSKGIRYALSLTPTGLHIQRLVPKPEDDQRTVLPILDMVGCHTMRSRGSTDVYAYFSIYSYPLKKKKVPMGSARTRQRMVRTFRVDEASDYDQNQVIAEKWATAVKCLIQGVPISSDTEISLTLQPKPRRFMLLLNPCGGRGNALQQCHTHILPIITEADISYNLIQTERQNHARELVQSINLEEWDGIVVISGDGLLFEVVNGLMERPDWEDAIKMPVGVLPCGSGNALAGAINYHAGFDQAMGSELLLNCILLLCRGTVMPMDLVSVTTCSGARFFSFLSVAWGFISDVDIESEKYRHMGSARFTVGTMVRVASLRTYRGRLSYLPVLDAHRPICRSITLSPNGNLSPLKRSQLHRTISDIGLCEERNVMCKRSSAAFDTGELPSFETSPSPGSPTALNTSRFTFDSVPDDQMQQDVLLPNDKEPPPTHNHVNGPEDDLLPPLNQPVPKSWVTVEDDFVLVLAMYQTHLGADLFTAPFSCLDDGLIHLFFVKAGISRTALVRLFLAMEKGTHIELECPYLVHVPVRAFRLEPLTRKGILTVDGERVEYGPVQAQIHHGLSNVISGCDESASSVNPHKEELHLNAEEFLAIPDLTSFVSNCSNSECGPRFFGRLLMAKFHLMRLILFGDYLGKYLNVPLSCLRISVCAEVVFQKLAVRLGVELHSILNPKRSHKFIFDDTSPYQYPTSTLLASES</sequence>
<feature type="region of interest" description="Disordered" evidence="1">
    <location>
        <begin position="439"/>
        <end position="462"/>
    </location>
</feature>
<dbReference type="SUPFAM" id="SSF111331">
    <property type="entry name" value="NAD kinase/diacylglycerol kinase-like"/>
    <property type="match status" value="1"/>
</dbReference>
<dbReference type="PROSITE" id="PS50146">
    <property type="entry name" value="DAGK"/>
    <property type="match status" value="1"/>
</dbReference>
<organism evidence="3 4">
    <name type="scientific">Ranitomeya imitator</name>
    <name type="common">mimic poison frog</name>
    <dbReference type="NCBI Taxonomy" id="111125"/>
    <lineage>
        <taxon>Eukaryota</taxon>
        <taxon>Metazoa</taxon>
        <taxon>Chordata</taxon>
        <taxon>Craniata</taxon>
        <taxon>Vertebrata</taxon>
        <taxon>Euteleostomi</taxon>
        <taxon>Amphibia</taxon>
        <taxon>Batrachia</taxon>
        <taxon>Anura</taxon>
        <taxon>Neobatrachia</taxon>
        <taxon>Hyloidea</taxon>
        <taxon>Dendrobatidae</taxon>
        <taxon>Dendrobatinae</taxon>
        <taxon>Ranitomeya</taxon>
    </lineage>
</organism>
<feature type="compositionally biased region" description="Polar residues" evidence="1">
    <location>
        <begin position="408"/>
        <end position="426"/>
    </location>
</feature>
<reference evidence="3" key="1">
    <citation type="submission" date="2023-07" db="EMBL/GenBank/DDBJ databases">
        <authorList>
            <person name="Stuckert A."/>
        </authorList>
    </citation>
    <scope>NUCLEOTIDE SEQUENCE</scope>
</reference>
<dbReference type="InterPro" id="IPR016064">
    <property type="entry name" value="NAD/diacylglycerol_kinase_sf"/>
</dbReference>
<name>A0ABN9MPN6_9NEOB</name>
<evidence type="ECO:0000313" key="3">
    <source>
        <dbReference type="EMBL" id="CAJ0968745.1"/>
    </source>
</evidence>
<evidence type="ECO:0000259" key="2">
    <source>
        <dbReference type="PROSITE" id="PS50146"/>
    </source>
</evidence>
<keyword evidence="4" id="KW-1185">Reference proteome</keyword>
<protein>
    <recommendedName>
        <fullName evidence="2">DAGKc domain-containing protein</fullName>
    </recommendedName>
</protein>
<dbReference type="PANTHER" id="PTHR12358">
    <property type="entry name" value="SPHINGOSINE KINASE"/>
    <property type="match status" value="1"/>
</dbReference>
<gene>
    <name evidence="3" type="ORF">RIMI_LOCUS23384593</name>
</gene>
<dbReference type="Pfam" id="PF00781">
    <property type="entry name" value="DAGK_cat"/>
    <property type="match status" value="1"/>
</dbReference>
<dbReference type="PANTHER" id="PTHR12358:SF40">
    <property type="entry name" value="SPHINGOSINE KINASE 2"/>
    <property type="match status" value="1"/>
</dbReference>
<accession>A0ABN9MPN6</accession>
<evidence type="ECO:0000256" key="1">
    <source>
        <dbReference type="SAM" id="MobiDB-lite"/>
    </source>
</evidence>
<dbReference type="Gene3D" id="2.60.200.40">
    <property type="match status" value="1"/>
</dbReference>
<dbReference type="InterPro" id="IPR001206">
    <property type="entry name" value="Diacylglycerol_kinase_cat_dom"/>
</dbReference>
<proteinExistence type="predicted"/>
<dbReference type="EMBL" id="CAUEEQ010079624">
    <property type="protein sequence ID" value="CAJ0968745.1"/>
    <property type="molecule type" value="Genomic_DNA"/>
</dbReference>
<feature type="region of interest" description="Disordered" evidence="1">
    <location>
        <begin position="403"/>
        <end position="426"/>
    </location>
</feature>
<dbReference type="InterPro" id="IPR050187">
    <property type="entry name" value="Lipid_Phosphate_FormReg"/>
</dbReference>
<dbReference type="Proteomes" id="UP001176940">
    <property type="component" value="Unassembled WGS sequence"/>
</dbReference>
<dbReference type="SMART" id="SM00046">
    <property type="entry name" value="DAGKc"/>
    <property type="match status" value="1"/>
</dbReference>
<dbReference type="InterPro" id="IPR017438">
    <property type="entry name" value="ATP-NAD_kinase_N"/>
</dbReference>